<dbReference type="GO" id="GO:0003824">
    <property type="term" value="F:catalytic activity"/>
    <property type="evidence" value="ECO:0007669"/>
    <property type="project" value="InterPro"/>
</dbReference>
<dbReference type="EMBL" id="NVLX01000068">
    <property type="protein sequence ID" value="PDZ12367.1"/>
    <property type="molecule type" value="Genomic_DNA"/>
</dbReference>
<feature type="non-terminal residue" evidence="2">
    <location>
        <position position="1"/>
    </location>
</feature>
<dbReference type="InterPro" id="IPR047211">
    <property type="entry name" value="POXB-like"/>
</dbReference>
<dbReference type="Proteomes" id="UP000220192">
    <property type="component" value="Unassembled WGS sequence"/>
</dbReference>
<feature type="domain" description="Thiamine pyrophosphate enzyme TPP-binding" evidence="1">
    <location>
        <begin position="7"/>
        <end position="65"/>
    </location>
</feature>
<gene>
    <name evidence="2" type="ORF">CON16_29610</name>
</gene>
<dbReference type="InterPro" id="IPR029061">
    <property type="entry name" value="THDP-binding"/>
</dbReference>
<dbReference type="AlphaFoldDB" id="A0A2A7D0S2"/>
<dbReference type="PANTHER" id="PTHR42981:SF2">
    <property type="entry name" value="PYRUVATE DEHYDROGENASE [UBIQUINONE]"/>
    <property type="match status" value="1"/>
</dbReference>
<evidence type="ECO:0000313" key="2">
    <source>
        <dbReference type="EMBL" id="PDZ12367.1"/>
    </source>
</evidence>
<proteinExistence type="predicted"/>
<dbReference type="Gene3D" id="3.40.50.970">
    <property type="match status" value="1"/>
</dbReference>
<accession>A0A2A7D0S2</accession>
<dbReference type="Pfam" id="PF02775">
    <property type="entry name" value="TPP_enzyme_C"/>
    <property type="match status" value="1"/>
</dbReference>
<evidence type="ECO:0000313" key="3">
    <source>
        <dbReference type="Proteomes" id="UP000220192"/>
    </source>
</evidence>
<sequence>REVSWEQRETEAEPRFNASQELPDFPFAAYAELLGLKGVSVDDPAQLGAAWDDVLSADRPAVLEVLTHPNTPLLPPFPAGEQKLQGMQSALEEEGSDGAHARKLLDAYAEGEARLREG</sequence>
<reference evidence="2 3" key="1">
    <citation type="submission" date="2017-09" db="EMBL/GenBank/DDBJ databases">
        <title>Large-scale bioinformatics analysis of Bacillus genomes uncovers conserved roles of natural products in bacterial physiology.</title>
        <authorList>
            <consortium name="Agbiome Team Llc"/>
            <person name="Bleich R.M."/>
            <person name="Grubbs K.J."/>
            <person name="Santa Maria K.C."/>
            <person name="Allen S.E."/>
            <person name="Farag S."/>
            <person name="Shank E.A."/>
            <person name="Bowers A."/>
        </authorList>
    </citation>
    <scope>NUCLEOTIDE SEQUENCE [LARGE SCALE GENOMIC DNA]</scope>
    <source>
        <strain evidence="2 3">AFS095574</strain>
    </source>
</reference>
<dbReference type="RefSeq" id="WP_257127797.1">
    <property type="nucleotide sequence ID" value="NZ_NVLX01000068.1"/>
</dbReference>
<comment type="caution">
    <text evidence="2">The sequence shown here is derived from an EMBL/GenBank/DDBJ whole genome shotgun (WGS) entry which is preliminary data.</text>
</comment>
<dbReference type="InterPro" id="IPR011766">
    <property type="entry name" value="TPP_enzyme_TPP-bd"/>
</dbReference>
<protein>
    <submittedName>
        <fullName evidence="2">Thiamine pyrophosphate-binding protein</fullName>
    </submittedName>
</protein>
<dbReference type="GO" id="GO:0030976">
    <property type="term" value="F:thiamine pyrophosphate binding"/>
    <property type="evidence" value="ECO:0007669"/>
    <property type="project" value="InterPro"/>
</dbReference>
<organism evidence="2 3">
    <name type="scientific">Bacillus anthracis</name>
    <name type="common">anthrax bacterium</name>
    <dbReference type="NCBI Taxonomy" id="1392"/>
    <lineage>
        <taxon>Bacteria</taxon>
        <taxon>Bacillati</taxon>
        <taxon>Bacillota</taxon>
        <taxon>Bacilli</taxon>
        <taxon>Bacillales</taxon>
        <taxon>Bacillaceae</taxon>
        <taxon>Bacillus</taxon>
        <taxon>Bacillus cereus group</taxon>
    </lineage>
</organism>
<name>A0A2A7D0S2_BACAN</name>
<dbReference type="PANTHER" id="PTHR42981">
    <property type="entry name" value="PYRUVATE DEHYDROGENASE [UBIQUINONE]"/>
    <property type="match status" value="1"/>
</dbReference>
<evidence type="ECO:0000259" key="1">
    <source>
        <dbReference type="Pfam" id="PF02775"/>
    </source>
</evidence>
<dbReference type="SUPFAM" id="SSF52518">
    <property type="entry name" value="Thiamin diphosphate-binding fold (THDP-binding)"/>
    <property type="match status" value="1"/>
</dbReference>